<dbReference type="InterPro" id="IPR023214">
    <property type="entry name" value="HAD_sf"/>
</dbReference>
<reference evidence="2" key="1">
    <citation type="journal article" date="2019" name="Int. J. Syst. Evol. Microbiol.">
        <title>The Global Catalogue of Microorganisms (GCM) 10K type strain sequencing project: providing services to taxonomists for standard genome sequencing and annotation.</title>
        <authorList>
            <consortium name="The Broad Institute Genomics Platform"/>
            <consortium name="The Broad Institute Genome Sequencing Center for Infectious Disease"/>
            <person name="Wu L."/>
            <person name="Ma J."/>
        </authorList>
    </citation>
    <scope>NUCLEOTIDE SEQUENCE [LARGE SCALE GENOMIC DNA]</scope>
    <source>
        <strain evidence="2">JCM 9377</strain>
    </source>
</reference>
<proteinExistence type="predicted"/>
<keyword evidence="1" id="KW-0378">Hydrolase</keyword>
<comment type="caution">
    <text evidence="1">The sequence shown here is derived from an EMBL/GenBank/DDBJ whole genome shotgun (WGS) entry which is preliminary data.</text>
</comment>
<protein>
    <submittedName>
        <fullName evidence="1">HAD-IA family hydrolase</fullName>
    </submittedName>
</protein>
<keyword evidence="2" id="KW-1185">Reference proteome</keyword>
<dbReference type="InterPro" id="IPR006439">
    <property type="entry name" value="HAD-SF_hydro_IA"/>
</dbReference>
<organism evidence="1 2">
    <name type="scientific">Actinocorallia longicatena</name>
    <dbReference type="NCBI Taxonomy" id="111803"/>
    <lineage>
        <taxon>Bacteria</taxon>
        <taxon>Bacillati</taxon>
        <taxon>Actinomycetota</taxon>
        <taxon>Actinomycetes</taxon>
        <taxon>Streptosporangiales</taxon>
        <taxon>Thermomonosporaceae</taxon>
        <taxon>Actinocorallia</taxon>
    </lineage>
</organism>
<dbReference type="SFLD" id="SFLDG01129">
    <property type="entry name" value="C1.5:_HAD__Beta-PGM__Phosphata"/>
    <property type="match status" value="1"/>
</dbReference>
<dbReference type="RefSeq" id="WP_344829477.1">
    <property type="nucleotide sequence ID" value="NZ_BAAAUV010000008.1"/>
</dbReference>
<evidence type="ECO:0000313" key="2">
    <source>
        <dbReference type="Proteomes" id="UP001501237"/>
    </source>
</evidence>
<sequence>MTGFGARGFWLFDLDGTLVDSLPAHAAAFRRALAEQAPGRARSFRYAEIAGLPTLDAAARLVEGPAAAGRLARRKQELYRDGAARGEVVLLPGARNLLDRLRADGRRVHLVTAGSRGSVERVLTACGIQEAFDGIITAEDVPVGKPDPGFYREACRRWGADPGEAVAVEDSAAGVASAVGAGLLVLHVHTGNAAPGAIAVPGLDALTALLGEEVRGAG</sequence>
<dbReference type="Pfam" id="PF00702">
    <property type="entry name" value="Hydrolase"/>
    <property type="match status" value="1"/>
</dbReference>
<dbReference type="PANTHER" id="PTHR43481:SF4">
    <property type="entry name" value="GLYCEROL-1-PHOSPHATE PHOSPHOHYDROLASE 1-RELATED"/>
    <property type="match status" value="1"/>
</dbReference>
<dbReference type="InterPro" id="IPR023198">
    <property type="entry name" value="PGP-like_dom2"/>
</dbReference>
<name>A0ABP6QAX3_9ACTN</name>
<dbReference type="PRINTS" id="PR00413">
    <property type="entry name" value="HADHALOGNASE"/>
</dbReference>
<dbReference type="NCBIfam" id="TIGR01509">
    <property type="entry name" value="HAD-SF-IA-v3"/>
    <property type="match status" value="1"/>
</dbReference>
<dbReference type="GO" id="GO:0016787">
    <property type="term" value="F:hydrolase activity"/>
    <property type="evidence" value="ECO:0007669"/>
    <property type="project" value="UniProtKB-KW"/>
</dbReference>
<dbReference type="Gene3D" id="1.10.150.240">
    <property type="entry name" value="Putative phosphatase, domain 2"/>
    <property type="match status" value="1"/>
</dbReference>
<dbReference type="EMBL" id="BAAAUV010000008">
    <property type="protein sequence ID" value="GAA3215160.1"/>
    <property type="molecule type" value="Genomic_DNA"/>
</dbReference>
<accession>A0ABP6QAX3</accession>
<dbReference type="InterPro" id="IPR051806">
    <property type="entry name" value="HAD-like_SPP"/>
</dbReference>
<dbReference type="Gene3D" id="3.40.50.1000">
    <property type="entry name" value="HAD superfamily/HAD-like"/>
    <property type="match status" value="1"/>
</dbReference>
<dbReference type="SFLD" id="SFLDS00003">
    <property type="entry name" value="Haloacid_Dehalogenase"/>
    <property type="match status" value="1"/>
</dbReference>
<evidence type="ECO:0000313" key="1">
    <source>
        <dbReference type="EMBL" id="GAA3215160.1"/>
    </source>
</evidence>
<dbReference type="SUPFAM" id="SSF56784">
    <property type="entry name" value="HAD-like"/>
    <property type="match status" value="1"/>
</dbReference>
<dbReference type="InterPro" id="IPR036412">
    <property type="entry name" value="HAD-like_sf"/>
</dbReference>
<dbReference type="Proteomes" id="UP001501237">
    <property type="component" value="Unassembled WGS sequence"/>
</dbReference>
<gene>
    <name evidence="1" type="ORF">GCM10010468_36380</name>
</gene>
<dbReference type="PANTHER" id="PTHR43481">
    <property type="entry name" value="FRUCTOSE-1-PHOSPHATE PHOSPHATASE"/>
    <property type="match status" value="1"/>
</dbReference>